<feature type="binding site" evidence="5">
    <location>
        <position position="174"/>
    </location>
    <ligand>
        <name>alpha-D-glucose 1-phosphate</name>
        <dbReference type="ChEBI" id="CHEBI:58601"/>
    </ligand>
</feature>
<keyword evidence="5" id="KW-0119">Carbohydrate metabolism</keyword>
<evidence type="ECO:0000259" key="6">
    <source>
        <dbReference type="Pfam" id="PF00483"/>
    </source>
</evidence>
<keyword evidence="4 5" id="KW-0320">Glycogen biosynthesis</keyword>
<dbReference type="STRING" id="335543.Sfum_3485"/>
<dbReference type="EMBL" id="CP000478">
    <property type="protein sequence ID" value="ABK19156.1"/>
    <property type="molecule type" value="Genomic_DNA"/>
</dbReference>
<dbReference type="SUPFAM" id="SSF53448">
    <property type="entry name" value="Nucleotide-diphospho-sugar transferases"/>
    <property type="match status" value="1"/>
</dbReference>
<dbReference type="InterPro" id="IPR056818">
    <property type="entry name" value="GlmU/GlgC-like_hexapep"/>
</dbReference>
<evidence type="ECO:0000256" key="2">
    <source>
        <dbReference type="ARBA" id="ARBA00022679"/>
    </source>
</evidence>
<dbReference type="NCBIfam" id="TIGR02091">
    <property type="entry name" value="glgC"/>
    <property type="match status" value="1"/>
</dbReference>
<gene>
    <name evidence="5" type="primary">glgC</name>
    <name evidence="8" type="ordered locus">Sfum_3485</name>
</gene>
<dbReference type="HAMAP" id="MF_00624">
    <property type="entry name" value="GlgC"/>
    <property type="match status" value="1"/>
</dbReference>
<feature type="site" description="Could play a key role in the communication between the regulatory and the substrate sites" evidence="5">
    <location>
        <position position="108"/>
    </location>
</feature>
<dbReference type="PANTHER" id="PTHR43523:SF2">
    <property type="entry name" value="GLUCOSE-1-PHOSPHATE ADENYLYLTRANSFERASE"/>
    <property type="match status" value="1"/>
</dbReference>
<dbReference type="EC" id="2.7.7.27" evidence="5"/>
<dbReference type="UniPathway" id="UPA00164"/>
<dbReference type="Pfam" id="PF00483">
    <property type="entry name" value="NTP_transferase"/>
    <property type="match status" value="1"/>
</dbReference>
<evidence type="ECO:0000256" key="1">
    <source>
        <dbReference type="ARBA" id="ARBA00010443"/>
    </source>
</evidence>
<comment type="catalytic activity">
    <reaction evidence="5">
        <text>alpha-D-glucose 1-phosphate + ATP + H(+) = ADP-alpha-D-glucose + diphosphate</text>
        <dbReference type="Rhea" id="RHEA:12120"/>
        <dbReference type="ChEBI" id="CHEBI:15378"/>
        <dbReference type="ChEBI" id="CHEBI:30616"/>
        <dbReference type="ChEBI" id="CHEBI:33019"/>
        <dbReference type="ChEBI" id="CHEBI:57498"/>
        <dbReference type="ChEBI" id="CHEBI:58601"/>
        <dbReference type="EC" id="2.7.7.27"/>
    </reaction>
</comment>
<dbReference type="NCBIfam" id="NF001947">
    <property type="entry name" value="PRK00725.1"/>
    <property type="match status" value="1"/>
</dbReference>
<feature type="binding site" evidence="5">
    <location>
        <position position="207"/>
    </location>
    <ligand>
        <name>alpha-D-glucose 1-phosphate</name>
        <dbReference type="ChEBI" id="CHEBI:58601"/>
    </ligand>
</feature>
<dbReference type="Gene3D" id="2.160.10.10">
    <property type="entry name" value="Hexapeptide repeat proteins"/>
    <property type="match status" value="1"/>
</dbReference>
<dbReference type="GO" id="GO:0008878">
    <property type="term" value="F:glucose-1-phosphate adenylyltransferase activity"/>
    <property type="evidence" value="ECO:0007669"/>
    <property type="project" value="UniProtKB-UniRule"/>
</dbReference>
<dbReference type="FunCoup" id="A0LP04">
    <property type="interactions" value="159"/>
</dbReference>
<keyword evidence="2 5" id="KW-0808">Transferase</keyword>
<feature type="binding site" evidence="5">
    <location>
        <begin position="189"/>
        <end position="190"/>
    </location>
    <ligand>
        <name>alpha-D-glucose 1-phosphate</name>
        <dbReference type="ChEBI" id="CHEBI:58601"/>
    </ligand>
</feature>
<dbReference type="NCBIfam" id="NF002023">
    <property type="entry name" value="PRK00844.1"/>
    <property type="match status" value="1"/>
</dbReference>
<dbReference type="AlphaFoldDB" id="A0LP04"/>
<keyword evidence="5" id="KW-0547">Nucleotide-binding</keyword>
<dbReference type="eggNOG" id="COG0448">
    <property type="taxonomic scope" value="Bacteria"/>
</dbReference>
<reference evidence="8 9" key="1">
    <citation type="submission" date="2006-10" db="EMBL/GenBank/DDBJ databases">
        <title>Complete sequence of Syntrophobacter fumaroxidans MPOB.</title>
        <authorList>
            <consortium name="US DOE Joint Genome Institute"/>
            <person name="Copeland A."/>
            <person name="Lucas S."/>
            <person name="Lapidus A."/>
            <person name="Barry K."/>
            <person name="Detter J.C."/>
            <person name="Glavina del Rio T."/>
            <person name="Hammon N."/>
            <person name="Israni S."/>
            <person name="Pitluck S."/>
            <person name="Goltsman E.G."/>
            <person name="Martinez M."/>
            <person name="Schmutz J."/>
            <person name="Larimer F."/>
            <person name="Land M."/>
            <person name="Hauser L."/>
            <person name="Kyrpides N."/>
            <person name="Kim E."/>
            <person name="Boone D.R."/>
            <person name="Brockman F."/>
            <person name="Culley D."/>
            <person name="Ferry J."/>
            <person name="Gunsalus R."/>
            <person name="McInerney M.J."/>
            <person name="Morrison M."/>
            <person name="Plugge C."/>
            <person name="Rohlin L."/>
            <person name="Scholten J."/>
            <person name="Sieber J."/>
            <person name="Stams A.J.M."/>
            <person name="Worm P."/>
            <person name="Henstra A.M."/>
            <person name="Richardson P."/>
        </authorList>
    </citation>
    <scope>NUCLEOTIDE SEQUENCE [LARGE SCALE GENOMIC DNA]</scope>
    <source>
        <strain evidence="9">DSM 10017 / MPOB</strain>
    </source>
</reference>
<comment type="similarity">
    <text evidence="1 5">Belongs to the bacterial/plant glucose-1-phosphate adenylyltransferase family.</text>
</comment>
<feature type="domain" description="Nucleotidyl transferase" evidence="6">
    <location>
        <begin position="18"/>
        <end position="299"/>
    </location>
</feature>
<dbReference type="GO" id="GO:0005978">
    <property type="term" value="P:glycogen biosynthetic process"/>
    <property type="evidence" value="ECO:0007669"/>
    <property type="project" value="UniProtKB-UniRule"/>
</dbReference>
<feature type="domain" description="Glucose-1-phosphate adenylyltransferase/Bifunctional protein GlmU-like C-terminal hexapeptide" evidence="7">
    <location>
        <begin position="322"/>
        <end position="429"/>
    </location>
</feature>
<accession>A0LP04</accession>
<keyword evidence="9" id="KW-1185">Reference proteome</keyword>
<evidence type="ECO:0000313" key="9">
    <source>
        <dbReference type="Proteomes" id="UP000001784"/>
    </source>
</evidence>
<evidence type="ECO:0000256" key="4">
    <source>
        <dbReference type="ARBA" id="ARBA00023056"/>
    </source>
</evidence>
<dbReference type="Gene3D" id="3.90.550.10">
    <property type="entry name" value="Spore Coat Polysaccharide Biosynthesis Protein SpsA, Chain A"/>
    <property type="match status" value="1"/>
</dbReference>
<dbReference type="CDD" id="cd04651">
    <property type="entry name" value="LbH_G1P_AT_C"/>
    <property type="match status" value="1"/>
</dbReference>
<name>A0LP04_SYNFM</name>
<comment type="subunit">
    <text evidence="5">Homotetramer.</text>
</comment>
<evidence type="ECO:0000256" key="5">
    <source>
        <dbReference type="HAMAP-Rule" id="MF_00624"/>
    </source>
</evidence>
<proteinExistence type="inferred from homology"/>
<dbReference type="InterPro" id="IPR023049">
    <property type="entry name" value="GlgC_bac"/>
</dbReference>
<protein>
    <recommendedName>
        <fullName evidence="5">Glucose-1-phosphate adenylyltransferase</fullName>
        <ecNumber evidence="5">2.7.7.27</ecNumber>
    </recommendedName>
    <alternativeName>
        <fullName evidence="5">ADP-glucose pyrophosphorylase</fullName>
        <shortName evidence="5">ADPGlc PPase</shortName>
    </alternativeName>
    <alternativeName>
        <fullName evidence="5">ADP-glucose synthase</fullName>
    </alternativeName>
</protein>
<dbReference type="InterPro" id="IPR005835">
    <property type="entry name" value="NTP_transferase_dom"/>
</dbReference>
<keyword evidence="5" id="KW-0321">Glycogen metabolism</keyword>
<organism evidence="8 9">
    <name type="scientific">Syntrophobacter fumaroxidans (strain DSM 10017 / MPOB)</name>
    <dbReference type="NCBI Taxonomy" id="335543"/>
    <lineage>
        <taxon>Bacteria</taxon>
        <taxon>Pseudomonadati</taxon>
        <taxon>Thermodesulfobacteriota</taxon>
        <taxon>Syntrophobacteria</taxon>
        <taxon>Syntrophobacterales</taxon>
        <taxon>Syntrophobacteraceae</taxon>
        <taxon>Syntrophobacter</taxon>
    </lineage>
</organism>
<evidence type="ECO:0000313" key="8">
    <source>
        <dbReference type="EMBL" id="ABK19156.1"/>
    </source>
</evidence>
<evidence type="ECO:0000259" key="7">
    <source>
        <dbReference type="Pfam" id="PF24894"/>
    </source>
</evidence>
<dbReference type="Proteomes" id="UP000001784">
    <property type="component" value="Chromosome"/>
</dbReference>
<sequence length="435" mass="49728">MPGKGLRGKQESMKDVLTVIMAGGRGQRLMPLTQDRSKPAVPFGGIYRLIDIPLSNCINSQLYKILVFPQYKSQSMVDHLEEGWNIFSGDLGHYLRIAAPQQRAGTEWYRGTADCVRQNLYLIMREKPRYVLILSGDHVYKMDYSAFREYHEKKGADVSVGLLEVDRAQGSEFGIAEVDNDFRIRAWEEKPKDPKPIPDDPERSLASMGIYLFRTDLLLELLHKTDHDDFGKDIIPRLIDDFKVIAYPYRRLNKIRDYIHMVDPDGVRGLRLVDQTRDSQYWRDVGTLDAYWNANMDLTGIDPFFNLYGTLWPIRTFQKQYPPAKFVFNQADPNKPRTGTAVDSIVSSGSIISGGTVRSSVLSYNVTVRSWAEVDESVIMDNVEVGRHCRIKKAIIDKHNIIPPGTQLGIDPQEDRKQFHVTPRGIVVVPKSYFK</sequence>
<feature type="binding site" evidence="5">
    <location>
        <position position="109"/>
    </location>
    <ligand>
        <name>alpha-D-glucose 1-phosphate</name>
        <dbReference type="ChEBI" id="CHEBI:58601"/>
    </ligand>
</feature>
<feature type="site" description="Could play a key role in the communication between the regulatory and the substrate sites" evidence="5">
    <location>
        <position position="70"/>
    </location>
</feature>
<dbReference type="InterPro" id="IPR011831">
    <property type="entry name" value="ADP-Glc_PPase"/>
</dbReference>
<dbReference type="HOGENOM" id="CLU_029499_14_1_7"/>
<comment type="function">
    <text evidence="5">Involved in the biosynthesis of ADP-glucose, a building block required for the elongation reactions to produce glycogen. Catalyzes the reaction between ATP and alpha-D-glucose 1-phosphate (G1P) to produce pyrophosphate and ADP-Glc.</text>
</comment>
<dbReference type="PANTHER" id="PTHR43523">
    <property type="entry name" value="GLUCOSE-1-PHOSPHATE ADENYLYLTRANSFERASE-RELATED"/>
    <property type="match status" value="1"/>
</dbReference>
<dbReference type="Pfam" id="PF24894">
    <property type="entry name" value="Hexapep_GlmU"/>
    <property type="match status" value="1"/>
</dbReference>
<dbReference type="SUPFAM" id="SSF51161">
    <property type="entry name" value="Trimeric LpxA-like enzymes"/>
    <property type="match status" value="1"/>
</dbReference>
<comment type="pathway">
    <text evidence="5">Glycan biosynthesis; glycogen biosynthesis.</text>
</comment>
<keyword evidence="3 5" id="KW-0548">Nucleotidyltransferase</keyword>
<dbReference type="InParanoid" id="A0LP04"/>
<dbReference type="CDD" id="cd02508">
    <property type="entry name" value="ADP_Glucose_PP"/>
    <property type="match status" value="1"/>
</dbReference>
<evidence type="ECO:0000256" key="3">
    <source>
        <dbReference type="ARBA" id="ARBA00022695"/>
    </source>
</evidence>
<dbReference type="InterPro" id="IPR011004">
    <property type="entry name" value="Trimer_LpxA-like_sf"/>
</dbReference>
<dbReference type="KEGG" id="sfu:Sfum_3485"/>
<keyword evidence="5" id="KW-0067">ATP-binding</keyword>
<dbReference type="InterPro" id="IPR029044">
    <property type="entry name" value="Nucleotide-diphossugar_trans"/>
</dbReference>
<dbReference type="GO" id="GO:0005524">
    <property type="term" value="F:ATP binding"/>
    <property type="evidence" value="ECO:0007669"/>
    <property type="project" value="UniProtKB-KW"/>
</dbReference>